<evidence type="ECO:0000256" key="1">
    <source>
        <dbReference type="PROSITE-ProRule" id="PRU00481"/>
    </source>
</evidence>
<dbReference type="InterPro" id="IPR001852">
    <property type="entry name" value="PdxS/SNZ"/>
</dbReference>
<comment type="caution">
    <text evidence="2">The sequence shown here is derived from an EMBL/GenBank/DDBJ whole genome shotgun (WGS) entry which is preliminary data.</text>
</comment>
<gene>
    <name evidence="2" type="ORF">F2Q69_00045374</name>
</gene>
<accession>A0A8S9NQB2</accession>
<dbReference type="PROSITE" id="PS51129">
    <property type="entry name" value="PDXS_SNZ_2"/>
    <property type="match status" value="1"/>
</dbReference>
<dbReference type="AlphaFoldDB" id="A0A8S9NQB2"/>
<organism evidence="2 3">
    <name type="scientific">Brassica cretica</name>
    <name type="common">Mustard</name>
    <dbReference type="NCBI Taxonomy" id="69181"/>
    <lineage>
        <taxon>Eukaryota</taxon>
        <taxon>Viridiplantae</taxon>
        <taxon>Streptophyta</taxon>
        <taxon>Embryophyta</taxon>
        <taxon>Tracheophyta</taxon>
        <taxon>Spermatophyta</taxon>
        <taxon>Magnoliopsida</taxon>
        <taxon>eudicotyledons</taxon>
        <taxon>Gunneridae</taxon>
        <taxon>Pentapetalae</taxon>
        <taxon>rosids</taxon>
        <taxon>malvids</taxon>
        <taxon>Brassicales</taxon>
        <taxon>Brassicaceae</taxon>
        <taxon>Brassiceae</taxon>
        <taxon>Brassica</taxon>
    </lineage>
</organism>
<comment type="similarity">
    <text evidence="1">Belongs to the PdxS/SNZ family.</text>
</comment>
<dbReference type="GO" id="GO:0042823">
    <property type="term" value="P:pyridoxal phosphate biosynthetic process"/>
    <property type="evidence" value="ECO:0007669"/>
    <property type="project" value="InterPro"/>
</dbReference>
<dbReference type="Proteomes" id="UP000712600">
    <property type="component" value="Unassembled WGS sequence"/>
</dbReference>
<proteinExistence type="inferred from homology"/>
<sequence length="74" mass="8224">MLVVVSGGLGEAMVGINLNDDKELHGQMKNIIKASLFHFNWQVVKLAGRMLDGNSLTGCINRKDPMWRGEVRGR</sequence>
<reference evidence="2" key="1">
    <citation type="submission" date="2019-12" db="EMBL/GenBank/DDBJ databases">
        <title>Genome sequencing and annotation of Brassica cretica.</title>
        <authorList>
            <person name="Studholme D.J."/>
            <person name="Sarris P."/>
        </authorList>
    </citation>
    <scope>NUCLEOTIDE SEQUENCE</scope>
    <source>
        <strain evidence="2">PFS-109/04</strain>
        <tissue evidence="2">Leaf</tissue>
    </source>
</reference>
<name>A0A8S9NQB2_BRACR</name>
<dbReference type="EMBL" id="QGKX02001621">
    <property type="protein sequence ID" value="KAF3504796.1"/>
    <property type="molecule type" value="Genomic_DNA"/>
</dbReference>
<evidence type="ECO:0000313" key="2">
    <source>
        <dbReference type="EMBL" id="KAF3504796.1"/>
    </source>
</evidence>
<protein>
    <submittedName>
        <fullName evidence="2">Uncharacterized protein</fullName>
    </submittedName>
</protein>
<evidence type="ECO:0000313" key="3">
    <source>
        <dbReference type="Proteomes" id="UP000712600"/>
    </source>
</evidence>